<keyword evidence="1" id="KW-0812">Transmembrane</keyword>
<feature type="non-terminal residue" evidence="2">
    <location>
        <position position="49"/>
    </location>
</feature>
<proteinExistence type="predicted"/>
<organism evidence="2">
    <name type="scientific">marine metagenome</name>
    <dbReference type="NCBI Taxonomy" id="408172"/>
    <lineage>
        <taxon>unclassified sequences</taxon>
        <taxon>metagenomes</taxon>
        <taxon>ecological metagenomes</taxon>
    </lineage>
</organism>
<feature type="transmembrane region" description="Helical" evidence="1">
    <location>
        <begin position="15"/>
        <end position="48"/>
    </location>
</feature>
<reference evidence="2" key="1">
    <citation type="submission" date="2018-05" db="EMBL/GenBank/DDBJ databases">
        <authorList>
            <person name="Lanie J.A."/>
            <person name="Ng W.-L."/>
            <person name="Kazmierczak K.M."/>
            <person name="Andrzejewski T.M."/>
            <person name="Davidsen T.M."/>
            <person name="Wayne K.J."/>
            <person name="Tettelin H."/>
            <person name="Glass J.I."/>
            <person name="Rusch D."/>
            <person name="Podicherti R."/>
            <person name="Tsui H.-C.T."/>
            <person name="Winkler M.E."/>
        </authorList>
    </citation>
    <scope>NUCLEOTIDE SEQUENCE</scope>
</reference>
<sequence>MLIKLWNQPNWIKWIIYIAIIYVLFLLLTSPLIKEAFAIVLWILFCFLL</sequence>
<evidence type="ECO:0000313" key="2">
    <source>
        <dbReference type="EMBL" id="SVB45707.1"/>
    </source>
</evidence>
<dbReference type="EMBL" id="UINC01042709">
    <property type="protein sequence ID" value="SVB45707.1"/>
    <property type="molecule type" value="Genomic_DNA"/>
</dbReference>
<evidence type="ECO:0000256" key="1">
    <source>
        <dbReference type="SAM" id="Phobius"/>
    </source>
</evidence>
<protein>
    <submittedName>
        <fullName evidence="2">Uncharacterized protein</fullName>
    </submittedName>
</protein>
<keyword evidence="1" id="KW-1133">Transmembrane helix</keyword>
<dbReference type="AlphaFoldDB" id="A0A382E748"/>
<accession>A0A382E748</accession>
<gene>
    <name evidence="2" type="ORF">METZ01_LOCUS198561</name>
</gene>
<name>A0A382E748_9ZZZZ</name>
<keyword evidence="1" id="KW-0472">Membrane</keyword>